<reference evidence="1" key="1">
    <citation type="submission" date="2021-02" db="EMBL/GenBank/DDBJ databases">
        <authorList>
            <person name="Dougan E. K."/>
            <person name="Rhodes N."/>
            <person name="Thang M."/>
            <person name="Chan C."/>
        </authorList>
    </citation>
    <scope>NUCLEOTIDE SEQUENCE</scope>
</reference>
<proteinExistence type="predicted"/>
<protein>
    <submittedName>
        <fullName evidence="1">Uncharacterized protein</fullName>
    </submittedName>
</protein>
<dbReference type="AlphaFoldDB" id="A0A813DLS1"/>
<name>A0A813DLS1_POLGL</name>
<organism evidence="1 2">
    <name type="scientific">Polarella glacialis</name>
    <name type="common">Dinoflagellate</name>
    <dbReference type="NCBI Taxonomy" id="89957"/>
    <lineage>
        <taxon>Eukaryota</taxon>
        <taxon>Sar</taxon>
        <taxon>Alveolata</taxon>
        <taxon>Dinophyceae</taxon>
        <taxon>Suessiales</taxon>
        <taxon>Suessiaceae</taxon>
        <taxon>Polarella</taxon>
    </lineage>
</organism>
<evidence type="ECO:0000313" key="1">
    <source>
        <dbReference type="EMBL" id="CAE8587877.1"/>
    </source>
</evidence>
<feature type="non-terminal residue" evidence="1">
    <location>
        <position position="1"/>
    </location>
</feature>
<dbReference type="EMBL" id="CAJNNV010002795">
    <property type="protein sequence ID" value="CAE8587877.1"/>
    <property type="molecule type" value="Genomic_DNA"/>
</dbReference>
<keyword evidence="2" id="KW-1185">Reference proteome</keyword>
<dbReference type="Proteomes" id="UP000654075">
    <property type="component" value="Unassembled WGS sequence"/>
</dbReference>
<feature type="non-terminal residue" evidence="1">
    <location>
        <position position="107"/>
    </location>
</feature>
<comment type="caution">
    <text evidence="1">The sequence shown here is derived from an EMBL/GenBank/DDBJ whole genome shotgun (WGS) entry which is preliminary data.</text>
</comment>
<accession>A0A813DLS1</accession>
<dbReference type="OrthoDB" id="64915at2759"/>
<gene>
    <name evidence="1" type="ORF">PGLA1383_LOCUS6705</name>
</gene>
<sequence>GNPYMTALVPIGGFKLLEAVGRLSGNRLLFLVGDKGHQDPAEFKGWRAPHLAVHGSFSFMVNFDALRIFFEHLGGFSQHTPYQDSFQCGVYSLGRSSDSPSLLSSLA</sequence>
<evidence type="ECO:0000313" key="2">
    <source>
        <dbReference type="Proteomes" id="UP000654075"/>
    </source>
</evidence>